<sequence>MGRVEKIEAIRARRVENAQKTEALETHLADLETGLLSLEKARADLLARIGSERGEHLAALGPVVRELIDKVALERAALNRALARLRRMTINIGVVGRARQGKSRFLQSLTGLTNREIPDGSGGFCTGVPSTIRHFDGHTYADVYYHSERSFVDEVLGPYYDKYGLGARPVTARAFGVEPLPALPADRASTATAVSAYGHLRDYHTTFSAYGNLIGHSSPERVGDDMIRGFVAQDDLDGKPQHTFRAVRHVEISTKFKQSDLTGIAVIDLPGLGDTNLGDSRVLLAALKDDVDLVLFVRRPNPEGDDIHEFDVELYGIAQSALPEIAMERRAFMILNHRESVDQDNLASAQAFQAGLGKSVIRVAGSYIADCSKTDEVIAAFDPIVDYLVDNLESLDEAIITERVRRVAEIDQEVRLLAGQSPVVPQFAHLGDVSENKFDDLFDQTYDNLTGAIVRLVDKFRADRDAPDSALAKAVAAVIKRVKEGDGIPTVDEITRRRNRGGAFAGAFSDLMEETRAYLSRQFLELEDALNMTVGHMWEQLATVLREDGEFRHLSEKEGREFLRDMSGLIGLVRSDGSSEIRYALDVVADFGLSYRGFFQHRIRPCLDGMSADHEGTYTPRGAQTPQSIRESLQVAYDEAVYQCENALSGLVSEPNGAVFAIVEEFCDRVLRSRGVSREWERIYRRYRSEIWSDEFDALAADTVRLQLWNEAIERLKAML</sequence>
<dbReference type="SUPFAM" id="SSF52540">
    <property type="entry name" value="P-loop containing nucleoside triphosphate hydrolases"/>
    <property type="match status" value="1"/>
</dbReference>
<dbReference type="RefSeq" id="WP_155357195.1">
    <property type="nucleotide sequence ID" value="NZ_BAAAHL010000038.1"/>
</dbReference>
<dbReference type="Proteomes" id="UP000331127">
    <property type="component" value="Unassembled WGS sequence"/>
</dbReference>
<dbReference type="Gene3D" id="3.40.50.300">
    <property type="entry name" value="P-loop containing nucleotide triphosphate hydrolases"/>
    <property type="match status" value="1"/>
</dbReference>
<dbReference type="InterPro" id="IPR027417">
    <property type="entry name" value="P-loop_NTPase"/>
</dbReference>
<comment type="caution">
    <text evidence="1">The sequence shown here is derived from an EMBL/GenBank/DDBJ whole genome shotgun (WGS) entry which is preliminary data.</text>
</comment>
<gene>
    <name evidence="1" type="ORF">Amac_054370</name>
</gene>
<dbReference type="EMBL" id="BLAE01000033">
    <property type="protein sequence ID" value="GES11840.1"/>
    <property type="molecule type" value="Genomic_DNA"/>
</dbReference>
<protein>
    <recommendedName>
        <fullName evidence="3">Dynamin family protein</fullName>
    </recommendedName>
</protein>
<organism evidence="1 2">
    <name type="scientific">Acrocarpospora macrocephala</name>
    <dbReference type="NCBI Taxonomy" id="150177"/>
    <lineage>
        <taxon>Bacteria</taxon>
        <taxon>Bacillati</taxon>
        <taxon>Actinomycetota</taxon>
        <taxon>Actinomycetes</taxon>
        <taxon>Streptosporangiales</taxon>
        <taxon>Streptosporangiaceae</taxon>
        <taxon>Acrocarpospora</taxon>
    </lineage>
</organism>
<keyword evidence="2" id="KW-1185">Reference proteome</keyword>
<reference evidence="1 2" key="1">
    <citation type="submission" date="2019-10" db="EMBL/GenBank/DDBJ databases">
        <title>Whole genome shotgun sequence of Acrocarpospora macrocephala NBRC 16266.</title>
        <authorList>
            <person name="Ichikawa N."/>
            <person name="Kimura A."/>
            <person name="Kitahashi Y."/>
            <person name="Komaki H."/>
            <person name="Oguchi A."/>
        </authorList>
    </citation>
    <scope>NUCLEOTIDE SEQUENCE [LARGE SCALE GENOMIC DNA]</scope>
    <source>
        <strain evidence="1 2">NBRC 16266</strain>
    </source>
</reference>
<dbReference type="AlphaFoldDB" id="A0A5M3WT74"/>
<evidence type="ECO:0008006" key="3">
    <source>
        <dbReference type="Google" id="ProtNLM"/>
    </source>
</evidence>
<evidence type="ECO:0000313" key="2">
    <source>
        <dbReference type="Proteomes" id="UP000331127"/>
    </source>
</evidence>
<proteinExistence type="predicted"/>
<accession>A0A5M3WT74</accession>
<name>A0A5M3WT74_9ACTN</name>
<dbReference type="OrthoDB" id="530015at2"/>
<evidence type="ECO:0000313" key="1">
    <source>
        <dbReference type="EMBL" id="GES11840.1"/>
    </source>
</evidence>